<keyword evidence="1" id="KW-1133">Transmembrane helix</keyword>
<evidence type="ECO:0000313" key="3">
    <source>
        <dbReference type="Proteomes" id="UP000050360"/>
    </source>
</evidence>
<reference evidence="2 3" key="1">
    <citation type="submission" date="2015-09" db="EMBL/GenBank/DDBJ databases">
        <title>A metagenomics-based metabolic model of nitrate-dependent anaerobic oxidation of methane by Methanoperedens-like archaea.</title>
        <authorList>
            <person name="Arshad A."/>
            <person name="Speth D.R."/>
            <person name="De Graaf R.M."/>
            <person name="Op Den Camp H.J."/>
            <person name="Jetten M.S."/>
            <person name="Welte C.U."/>
        </authorList>
    </citation>
    <scope>NUCLEOTIDE SEQUENCE [LARGE SCALE GENOMIC DNA]</scope>
</reference>
<comment type="caution">
    <text evidence="2">The sequence shown here is derived from an EMBL/GenBank/DDBJ whole genome shotgun (WGS) entry which is preliminary data.</text>
</comment>
<protein>
    <submittedName>
        <fullName evidence="2">Uncharacterized protein</fullName>
    </submittedName>
</protein>
<gene>
    <name evidence="2" type="ORF">MPEBLZ_00368</name>
</gene>
<dbReference type="Proteomes" id="UP000050360">
    <property type="component" value="Unassembled WGS sequence"/>
</dbReference>
<proteinExistence type="predicted"/>
<dbReference type="AlphaFoldDB" id="A0A0P8A9Q2"/>
<feature type="transmembrane region" description="Helical" evidence="1">
    <location>
        <begin position="7"/>
        <end position="24"/>
    </location>
</feature>
<feature type="transmembrane region" description="Helical" evidence="1">
    <location>
        <begin position="30"/>
        <end position="53"/>
    </location>
</feature>
<organism evidence="2 3">
    <name type="scientific">Candidatus Methanoperedens nitratireducens</name>
    <dbReference type="NCBI Taxonomy" id="1392998"/>
    <lineage>
        <taxon>Archaea</taxon>
        <taxon>Methanobacteriati</taxon>
        <taxon>Methanobacteriota</taxon>
        <taxon>Stenosarchaea group</taxon>
        <taxon>Methanomicrobia</taxon>
        <taxon>Methanosarcinales</taxon>
        <taxon>ANME-2 cluster</taxon>
        <taxon>Candidatus Methanoperedentaceae</taxon>
        <taxon>Candidatus Methanoperedens</taxon>
    </lineage>
</organism>
<sequence>MDHRVKYIAALFLGGATMVSAYYYPAETFLAFTAGWLFIIPAAFIVYMVYGYAAYMSDRKHRIQVTVKPSEAMKAIARREMDLKREKEKIIYEESGK</sequence>
<evidence type="ECO:0000313" key="2">
    <source>
        <dbReference type="EMBL" id="KPQ45043.1"/>
    </source>
</evidence>
<evidence type="ECO:0000256" key="1">
    <source>
        <dbReference type="SAM" id="Phobius"/>
    </source>
</evidence>
<dbReference type="EMBL" id="LKCM01000030">
    <property type="protein sequence ID" value="KPQ45043.1"/>
    <property type="molecule type" value="Genomic_DNA"/>
</dbReference>
<keyword evidence="1" id="KW-0812">Transmembrane</keyword>
<accession>A0A0P8A9Q2</accession>
<keyword evidence="1" id="KW-0472">Membrane</keyword>
<name>A0A0P8A9Q2_9EURY</name>